<evidence type="ECO:0000313" key="3">
    <source>
        <dbReference type="Proteomes" id="UP000319383"/>
    </source>
</evidence>
<dbReference type="SUPFAM" id="SSF52047">
    <property type="entry name" value="RNI-like"/>
    <property type="match status" value="1"/>
</dbReference>
<protein>
    <submittedName>
        <fullName evidence="2">Leucine Rich repeats (2 copies)</fullName>
    </submittedName>
</protein>
<name>A0A517ZKD4_9PLAN</name>
<dbReference type="Gene3D" id="3.80.10.10">
    <property type="entry name" value="Ribonuclease Inhibitor"/>
    <property type="match status" value="1"/>
</dbReference>
<keyword evidence="1" id="KW-1133">Transmembrane helix</keyword>
<keyword evidence="1" id="KW-0812">Transmembrane</keyword>
<keyword evidence="3" id="KW-1185">Reference proteome</keyword>
<keyword evidence="1" id="KW-0472">Membrane</keyword>
<dbReference type="KEGG" id="sdyn:Mal52_14290"/>
<dbReference type="Proteomes" id="UP000319383">
    <property type="component" value="Chromosome"/>
</dbReference>
<reference evidence="2 3" key="1">
    <citation type="submission" date="2019-02" db="EMBL/GenBank/DDBJ databases">
        <title>Deep-cultivation of Planctomycetes and their phenomic and genomic characterization uncovers novel biology.</title>
        <authorList>
            <person name="Wiegand S."/>
            <person name="Jogler M."/>
            <person name="Boedeker C."/>
            <person name="Pinto D."/>
            <person name="Vollmers J."/>
            <person name="Rivas-Marin E."/>
            <person name="Kohn T."/>
            <person name="Peeters S.H."/>
            <person name="Heuer A."/>
            <person name="Rast P."/>
            <person name="Oberbeckmann S."/>
            <person name="Bunk B."/>
            <person name="Jeske O."/>
            <person name="Meyerdierks A."/>
            <person name="Storesund J.E."/>
            <person name="Kallscheuer N."/>
            <person name="Luecker S."/>
            <person name="Lage O.M."/>
            <person name="Pohl T."/>
            <person name="Merkel B.J."/>
            <person name="Hornburger P."/>
            <person name="Mueller R.-W."/>
            <person name="Bruemmer F."/>
            <person name="Labrenz M."/>
            <person name="Spormann A.M."/>
            <person name="Op den Camp H."/>
            <person name="Overmann J."/>
            <person name="Amann R."/>
            <person name="Jetten M.S.M."/>
            <person name="Mascher T."/>
            <person name="Medema M.H."/>
            <person name="Devos D.P."/>
            <person name="Kaster A.-K."/>
            <person name="Ovreas L."/>
            <person name="Rohde M."/>
            <person name="Galperin M.Y."/>
            <person name="Jogler C."/>
        </authorList>
    </citation>
    <scope>NUCLEOTIDE SEQUENCE [LARGE SCALE GENOMIC DNA]</scope>
    <source>
        <strain evidence="2 3">Mal52</strain>
    </source>
</reference>
<evidence type="ECO:0000256" key="1">
    <source>
        <dbReference type="SAM" id="Phobius"/>
    </source>
</evidence>
<feature type="transmembrane region" description="Helical" evidence="1">
    <location>
        <begin position="12"/>
        <end position="35"/>
    </location>
</feature>
<dbReference type="EMBL" id="CP036276">
    <property type="protein sequence ID" value="QDU42959.1"/>
    <property type="molecule type" value="Genomic_DNA"/>
</dbReference>
<dbReference type="InterPro" id="IPR032675">
    <property type="entry name" value="LRR_dom_sf"/>
</dbReference>
<evidence type="ECO:0000313" key="2">
    <source>
        <dbReference type="EMBL" id="QDU42959.1"/>
    </source>
</evidence>
<organism evidence="2 3">
    <name type="scientific">Symmachiella dynata</name>
    <dbReference type="NCBI Taxonomy" id="2527995"/>
    <lineage>
        <taxon>Bacteria</taxon>
        <taxon>Pseudomonadati</taxon>
        <taxon>Planctomycetota</taxon>
        <taxon>Planctomycetia</taxon>
        <taxon>Planctomycetales</taxon>
        <taxon>Planctomycetaceae</taxon>
        <taxon>Symmachiella</taxon>
    </lineage>
</organism>
<gene>
    <name evidence="2" type="ORF">Mal52_14290</name>
</gene>
<sequence length="177" mass="19752">MMTFLKRPPRTFYYSAIAIALLLAAVALPFAHHYYVQRSLITDVEGFGGSVVMEPGGPIWLRSRLPRELTYCFDTPREIHLGNTTVDDGWLANLRDYPSLEMLGLADTNVTDAGLVHLSDMPHLQVLWLSNTAVSDAGLPSLQGLPKLVLFYLDGTRVTEAGITTLRKRLSHVDIQW</sequence>
<dbReference type="AlphaFoldDB" id="A0A517ZKD4"/>
<proteinExistence type="predicted"/>
<accession>A0A517ZKD4</accession>
<dbReference type="RefSeq" id="WP_145374949.1">
    <property type="nucleotide sequence ID" value="NZ_CP036276.1"/>
</dbReference>